<sequence>MTSAQKTTVNVVFGAMTFGKPGVEQSRVHDLDIAKGILDAFQKHGHSEIDTARAYGEGSSEEMLGDLDWQGRGIVMDTKYYPTAGKSSPASWDQALRHTPEGLRENLMKSLKALKTDKVDMWYLHGPDRTTPYDVTMKAVNDLYKEGHFKRLGISNYQAWEVAQICEMCKANGWKLPDVYQGVYNALHRSVEPELFPCLRHYGMAFYNYNPLAGGYLTSRYHREDKDNDIESGSRFDPNKWQGKMYRGRYWNTNYFDALDILRPVAKHHGLTEAECALRWMTHHSMLKRENGDAIIIGASTVSHMEENMVDLEKGPLPDEVVQALQKGWELCRGISIRYYH</sequence>
<dbReference type="InterPro" id="IPR036812">
    <property type="entry name" value="NAD(P)_OxRdtase_dom_sf"/>
</dbReference>
<evidence type="ECO:0000313" key="3">
    <source>
        <dbReference type="EMBL" id="KAK3676039.1"/>
    </source>
</evidence>
<protein>
    <recommendedName>
        <fullName evidence="2">NADP-dependent oxidoreductase domain-containing protein</fullName>
    </recommendedName>
</protein>
<dbReference type="Gene3D" id="3.20.20.100">
    <property type="entry name" value="NADP-dependent oxidoreductase domain"/>
    <property type="match status" value="1"/>
</dbReference>
<dbReference type="CDD" id="cd19075">
    <property type="entry name" value="AKR_AKR7A1-5"/>
    <property type="match status" value="1"/>
</dbReference>
<name>A0AAE0WQB9_9PEZI</name>
<evidence type="ECO:0000256" key="1">
    <source>
        <dbReference type="ARBA" id="ARBA00023002"/>
    </source>
</evidence>
<dbReference type="EMBL" id="JAUTXT010000012">
    <property type="protein sequence ID" value="KAK3676039.1"/>
    <property type="molecule type" value="Genomic_DNA"/>
</dbReference>
<feature type="domain" description="NADP-dependent oxidoreductase" evidence="2">
    <location>
        <begin position="11"/>
        <end position="327"/>
    </location>
</feature>
<dbReference type="PANTHER" id="PTHR43364:SF4">
    <property type="entry name" value="NAD(P)-LINKED OXIDOREDUCTASE SUPERFAMILY PROTEIN"/>
    <property type="match status" value="1"/>
</dbReference>
<dbReference type="InterPro" id="IPR050523">
    <property type="entry name" value="AKR_Detox_Biosynth"/>
</dbReference>
<keyword evidence="4" id="KW-1185">Reference proteome</keyword>
<dbReference type="InterPro" id="IPR023210">
    <property type="entry name" value="NADP_OxRdtase_dom"/>
</dbReference>
<evidence type="ECO:0000259" key="2">
    <source>
        <dbReference type="Pfam" id="PF00248"/>
    </source>
</evidence>
<dbReference type="SUPFAM" id="SSF51430">
    <property type="entry name" value="NAD(P)-linked oxidoreductase"/>
    <property type="match status" value="1"/>
</dbReference>
<dbReference type="PANTHER" id="PTHR43364">
    <property type="entry name" value="NADH-SPECIFIC METHYLGLYOXAL REDUCTASE-RELATED"/>
    <property type="match status" value="1"/>
</dbReference>
<dbReference type="AlphaFoldDB" id="A0AAE0WQB9"/>
<proteinExistence type="predicted"/>
<dbReference type="InterPro" id="IPR020471">
    <property type="entry name" value="AKR"/>
</dbReference>
<dbReference type="PRINTS" id="PR00069">
    <property type="entry name" value="ALDKETRDTASE"/>
</dbReference>
<keyword evidence="1" id="KW-0560">Oxidoreductase</keyword>
<gene>
    <name evidence="3" type="ORF">LTR78_004231</name>
</gene>
<accession>A0AAE0WQB9</accession>
<evidence type="ECO:0000313" key="4">
    <source>
        <dbReference type="Proteomes" id="UP001274830"/>
    </source>
</evidence>
<dbReference type="GO" id="GO:0016491">
    <property type="term" value="F:oxidoreductase activity"/>
    <property type="evidence" value="ECO:0007669"/>
    <property type="project" value="UniProtKB-KW"/>
</dbReference>
<reference evidence="3" key="1">
    <citation type="submission" date="2023-07" db="EMBL/GenBank/DDBJ databases">
        <title>Black Yeasts Isolated from many extreme environments.</title>
        <authorList>
            <person name="Coleine C."/>
            <person name="Stajich J.E."/>
            <person name="Selbmann L."/>
        </authorList>
    </citation>
    <scope>NUCLEOTIDE SEQUENCE</scope>
    <source>
        <strain evidence="3">CCFEE 5485</strain>
    </source>
</reference>
<dbReference type="InterPro" id="IPR018170">
    <property type="entry name" value="Aldo/ket_reductase_CS"/>
</dbReference>
<dbReference type="PROSITE" id="PS00062">
    <property type="entry name" value="ALDOKETO_REDUCTASE_2"/>
    <property type="match status" value="1"/>
</dbReference>
<dbReference type="Proteomes" id="UP001274830">
    <property type="component" value="Unassembled WGS sequence"/>
</dbReference>
<organism evidence="3 4">
    <name type="scientific">Recurvomyces mirabilis</name>
    <dbReference type="NCBI Taxonomy" id="574656"/>
    <lineage>
        <taxon>Eukaryota</taxon>
        <taxon>Fungi</taxon>
        <taxon>Dikarya</taxon>
        <taxon>Ascomycota</taxon>
        <taxon>Pezizomycotina</taxon>
        <taxon>Dothideomycetes</taxon>
        <taxon>Dothideomycetidae</taxon>
        <taxon>Mycosphaerellales</taxon>
        <taxon>Teratosphaeriaceae</taxon>
        <taxon>Recurvomyces</taxon>
    </lineage>
</organism>
<comment type="caution">
    <text evidence="3">The sequence shown here is derived from an EMBL/GenBank/DDBJ whole genome shotgun (WGS) entry which is preliminary data.</text>
</comment>
<dbReference type="Pfam" id="PF00248">
    <property type="entry name" value="Aldo_ket_red"/>
    <property type="match status" value="1"/>
</dbReference>